<accession>A0A2N6JX03</accession>
<dbReference type="Proteomes" id="UP000235036">
    <property type="component" value="Unassembled WGS sequence"/>
</dbReference>
<evidence type="ECO:0000313" key="2">
    <source>
        <dbReference type="Proteomes" id="UP000235036"/>
    </source>
</evidence>
<sequence>MTWTYQVKDKLENNGSYIGGELDRCVSGECYPANILNRGIKGVVRRISKSFAEPIRKEFDAAMNNLFDENLAPFAEKIDYLVQRRIAQTEEVVKDIVIDTVDNFSGLKDEIKSNIDDLLSDVDAGYKENLKITFDEINLARAEAILGLRATIGDIDKSLENRITQISITMMDTLKVAKEISDRFTPEQFRRKLIEPTLDRIDALESKFFQDIDKLIDKIEAIAVGEIEEFKKELEKFRRLLPNPFDDCRRKLDLQWKSGLDLENIDIYRLKECELLSRINEKSSINKILDVYGQLQYNAARMNYVARSAPDFKDIFIRDWLKYGQLYKFWKNWL</sequence>
<keyword evidence="2" id="KW-1185">Reference proteome</keyword>
<reference evidence="1 2" key="1">
    <citation type="submission" date="2017-08" db="EMBL/GenBank/DDBJ databases">
        <title>Genomes of Fischerella (Mastigocladus) sp. strains.</title>
        <authorList>
            <person name="Miller S.R."/>
        </authorList>
    </citation>
    <scope>NUCLEOTIDE SEQUENCE [LARGE SCALE GENOMIC DNA]</scope>
    <source>
        <strain evidence="1 2">CCMEE 5323</strain>
    </source>
</reference>
<dbReference type="AlphaFoldDB" id="A0A2N6JX03"/>
<evidence type="ECO:0000313" key="1">
    <source>
        <dbReference type="EMBL" id="PLZ84710.1"/>
    </source>
</evidence>
<proteinExistence type="predicted"/>
<name>A0A2N6JX03_FISMU</name>
<organism evidence="1 2">
    <name type="scientific">Fischerella muscicola CCMEE 5323</name>
    <dbReference type="NCBI Taxonomy" id="2019572"/>
    <lineage>
        <taxon>Bacteria</taxon>
        <taxon>Bacillati</taxon>
        <taxon>Cyanobacteriota</taxon>
        <taxon>Cyanophyceae</taxon>
        <taxon>Nostocales</taxon>
        <taxon>Hapalosiphonaceae</taxon>
        <taxon>Fischerella</taxon>
    </lineage>
</organism>
<dbReference type="EMBL" id="NRQW01000570">
    <property type="protein sequence ID" value="PLZ84710.1"/>
    <property type="molecule type" value="Genomic_DNA"/>
</dbReference>
<protein>
    <submittedName>
        <fullName evidence="1">Uncharacterized protein</fullName>
    </submittedName>
</protein>
<dbReference type="RefSeq" id="WP_016868348.1">
    <property type="nucleotide sequence ID" value="NZ_CAWNVR010000707.1"/>
</dbReference>
<gene>
    <name evidence="1" type="ORF">CEN44_24125</name>
</gene>
<comment type="caution">
    <text evidence="1">The sequence shown here is derived from an EMBL/GenBank/DDBJ whole genome shotgun (WGS) entry which is preliminary data.</text>
</comment>